<sequence>MEREMGSRFSFYFLAWFYRLHVCGTEKRSFAYLLKKFKNFII</sequence>
<gene>
    <name evidence="1" type="ordered locus">BCE_2147</name>
</gene>
<evidence type="ECO:0000313" key="2">
    <source>
        <dbReference type="Proteomes" id="UP000002527"/>
    </source>
</evidence>
<dbReference type="EMBL" id="AE017194">
    <property type="protein sequence ID" value="AAS41068.1"/>
    <property type="molecule type" value="Genomic_DNA"/>
</dbReference>
<organism evidence="1 2">
    <name type="scientific">Bacillus cereus (strain ATCC 10987 / NRS 248)</name>
    <dbReference type="NCBI Taxonomy" id="222523"/>
    <lineage>
        <taxon>Bacteria</taxon>
        <taxon>Bacillati</taxon>
        <taxon>Bacillota</taxon>
        <taxon>Bacilli</taxon>
        <taxon>Bacillales</taxon>
        <taxon>Bacillaceae</taxon>
        <taxon>Bacillus</taxon>
        <taxon>Bacillus cereus group</taxon>
    </lineage>
</organism>
<dbReference type="AlphaFoldDB" id="Q739J3"/>
<dbReference type="Proteomes" id="UP000002527">
    <property type="component" value="Chromosome"/>
</dbReference>
<accession>Q739J3</accession>
<dbReference type="KEGG" id="bca:BCE_2147"/>
<reference evidence="1 2" key="1">
    <citation type="journal article" date="2004" name="Nucleic Acids Res.">
        <title>The genome sequence of Bacillus cereus ATCC 10987 reveals metabolic adaptations and a large plasmid related to Bacillus anthracis pXO1.</title>
        <authorList>
            <person name="Rasko D.A."/>
            <person name="Ravel J."/>
            <person name="Okstad O.A."/>
            <person name="Helgason E."/>
            <person name="Cer R.Z."/>
            <person name="Jiang L."/>
            <person name="Shores K.A."/>
            <person name="Fouts D.E."/>
            <person name="Tourasse N.J."/>
            <person name="Angiuoli S.V."/>
            <person name="Kolonay J."/>
            <person name="Nelson W.C."/>
            <person name="Kolsto A.-B."/>
            <person name="Fraser C.M."/>
            <person name="Read T.D."/>
        </authorList>
    </citation>
    <scope>NUCLEOTIDE SEQUENCE [LARGE SCALE GENOMIC DNA]</scope>
    <source>
        <strain evidence="2">ATCC 10987 / NRS 248</strain>
    </source>
</reference>
<dbReference type="HOGENOM" id="CLU_3246726_0_0_9"/>
<protein>
    <submittedName>
        <fullName evidence="1">Uncharacterized protein</fullName>
    </submittedName>
</protein>
<proteinExistence type="predicted"/>
<name>Q739J3_BACC1</name>
<evidence type="ECO:0000313" key="1">
    <source>
        <dbReference type="EMBL" id="AAS41068.1"/>
    </source>
</evidence>